<feature type="transmembrane region" description="Helical" evidence="14">
    <location>
        <begin position="15"/>
        <end position="33"/>
    </location>
</feature>
<gene>
    <name evidence="15" type="ORF">BASA50_005497</name>
</gene>
<comment type="subcellular location">
    <subcellularLocation>
        <location evidence="2">Mitochondrion inner membrane</location>
        <topology evidence="2">Single-pass membrane protein</topology>
        <orientation evidence="2">Matrix side</orientation>
    </subcellularLocation>
</comment>
<dbReference type="PANTHER" id="PTHR17098">
    <property type="entry name" value="NADH-UBIQUINONE OXIDOREDUCTASE MWFE SUBUNIT"/>
    <property type="match status" value="1"/>
</dbReference>
<evidence type="ECO:0000256" key="7">
    <source>
        <dbReference type="ARBA" id="ARBA00022692"/>
    </source>
</evidence>
<keyword evidence="12 14" id="KW-0472">Membrane</keyword>
<keyword evidence="7 14" id="KW-0812">Transmembrane</keyword>
<name>A0ABQ8FDU7_9FUNG</name>
<evidence type="ECO:0000256" key="5">
    <source>
        <dbReference type="ARBA" id="ARBA00022448"/>
    </source>
</evidence>
<evidence type="ECO:0000256" key="11">
    <source>
        <dbReference type="ARBA" id="ARBA00023128"/>
    </source>
</evidence>
<protein>
    <recommendedName>
        <fullName evidence="4">NADH dehydrogenase [ubiquinone] 1 alpha subcomplex subunit 1</fullName>
    </recommendedName>
</protein>
<reference evidence="15 16" key="1">
    <citation type="submission" date="2021-02" db="EMBL/GenBank/DDBJ databases">
        <title>Variation within the Batrachochytrium salamandrivorans European outbreak.</title>
        <authorList>
            <person name="Kelly M."/>
            <person name="Pasmans F."/>
            <person name="Shea T.P."/>
            <person name="Munoz J.F."/>
            <person name="Carranza S."/>
            <person name="Cuomo C.A."/>
            <person name="Martel A."/>
        </authorList>
    </citation>
    <scope>NUCLEOTIDE SEQUENCE [LARGE SCALE GENOMIC DNA]</scope>
    <source>
        <strain evidence="15 16">AMFP18/2</strain>
    </source>
</reference>
<evidence type="ECO:0000256" key="9">
    <source>
        <dbReference type="ARBA" id="ARBA00022982"/>
    </source>
</evidence>
<feature type="region of interest" description="Disordered" evidence="13">
    <location>
        <begin position="63"/>
        <end position="93"/>
    </location>
</feature>
<comment type="caution">
    <text evidence="15">The sequence shown here is derived from an EMBL/GenBank/DDBJ whole genome shotgun (WGS) entry which is preliminary data.</text>
</comment>
<evidence type="ECO:0000256" key="10">
    <source>
        <dbReference type="ARBA" id="ARBA00022989"/>
    </source>
</evidence>
<dbReference type="Pfam" id="PF15879">
    <property type="entry name" value="MWFE"/>
    <property type="match status" value="1"/>
</dbReference>
<evidence type="ECO:0000256" key="8">
    <source>
        <dbReference type="ARBA" id="ARBA00022792"/>
    </source>
</evidence>
<keyword evidence="8" id="KW-0999">Mitochondrion inner membrane</keyword>
<sequence length="93" mass="10635">MINRASTKFIFPLEALSALAIIGVVALATGWGVKTMQRYENDGKAKRWDVDKWDRMMMERDSRMTGNVNKQQAEVEAPPQFSRNSAWELEPSM</sequence>
<evidence type="ECO:0000313" key="16">
    <source>
        <dbReference type="Proteomes" id="UP001648503"/>
    </source>
</evidence>
<keyword evidence="10 14" id="KW-1133">Transmembrane helix</keyword>
<evidence type="ECO:0000256" key="13">
    <source>
        <dbReference type="SAM" id="MobiDB-lite"/>
    </source>
</evidence>
<keyword evidence="6" id="KW-0679">Respiratory chain</keyword>
<evidence type="ECO:0000256" key="3">
    <source>
        <dbReference type="ARBA" id="ARBA00009960"/>
    </source>
</evidence>
<comment type="function">
    <text evidence="1">Accessory subunit of the mitochondrial membrane respiratory chain NADH dehydrogenase (Complex I), that is believed not to be involved in catalysis. Complex I functions in the transfer of electrons from NADH to the respiratory chain. The immediate electron acceptor for the enzyme is believed to be ubiquinone.</text>
</comment>
<evidence type="ECO:0000256" key="4">
    <source>
        <dbReference type="ARBA" id="ARBA00016392"/>
    </source>
</evidence>
<dbReference type="PANTHER" id="PTHR17098:SF2">
    <property type="entry name" value="NADH DEHYDROGENASE [UBIQUINONE] 1 ALPHA SUBCOMPLEX SUBUNIT 1"/>
    <property type="match status" value="1"/>
</dbReference>
<evidence type="ECO:0000256" key="14">
    <source>
        <dbReference type="SAM" id="Phobius"/>
    </source>
</evidence>
<proteinExistence type="inferred from homology"/>
<comment type="similarity">
    <text evidence="3">Belongs to the complex I NDUFA1 subunit family.</text>
</comment>
<keyword evidence="11" id="KW-0496">Mitochondrion</keyword>
<evidence type="ECO:0000256" key="6">
    <source>
        <dbReference type="ARBA" id="ARBA00022660"/>
    </source>
</evidence>
<evidence type="ECO:0000256" key="1">
    <source>
        <dbReference type="ARBA" id="ARBA00003195"/>
    </source>
</evidence>
<keyword evidence="5" id="KW-0813">Transport</keyword>
<keyword evidence="9" id="KW-0249">Electron transport</keyword>
<accession>A0ABQ8FDU7</accession>
<evidence type="ECO:0000313" key="15">
    <source>
        <dbReference type="EMBL" id="KAH6595917.1"/>
    </source>
</evidence>
<evidence type="ECO:0000256" key="12">
    <source>
        <dbReference type="ARBA" id="ARBA00023136"/>
    </source>
</evidence>
<evidence type="ECO:0000256" key="2">
    <source>
        <dbReference type="ARBA" id="ARBA00004298"/>
    </source>
</evidence>
<organism evidence="15 16">
    <name type="scientific">Batrachochytrium salamandrivorans</name>
    <dbReference type="NCBI Taxonomy" id="1357716"/>
    <lineage>
        <taxon>Eukaryota</taxon>
        <taxon>Fungi</taxon>
        <taxon>Fungi incertae sedis</taxon>
        <taxon>Chytridiomycota</taxon>
        <taxon>Chytridiomycota incertae sedis</taxon>
        <taxon>Chytridiomycetes</taxon>
        <taxon>Rhizophydiales</taxon>
        <taxon>Rhizophydiales incertae sedis</taxon>
        <taxon>Batrachochytrium</taxon>
    </lineage>
</organism>
<dbReference type="InterPro" id="IPR017384">
    <property type="entry name" value="NADH_Ub_cplx-1_asu_su-1"/>
</dbReference>
<dbReference type="EMBL" id="JAFCIX010000267">
    <property type="protein sequence ID" value="KAH6595917.1"/>
    <property type="molecule type" value="Genomic_DNA"/>
</dbReference>
<dbReference type="Proteomes" id="UP001648503">
    <property type="component" value="Unassembled WGS sequence"/>
</dbReference>
<keyword evidence="16" id="KW-1185">Reference proteome</keyword>